<dbReference type="EMBL" id="PNBA02000231">
    <property type="protein sequence ID" value="KAG6384186.1"/>
    <property type="molecule type" value="Genomic_DNA"/>
</dbReference>
<gene>
    <name evidence="1" type="ORF">SASPL_156011</name>
</gene>
<protein>
    <submittedName>
        <fullName evidence="1">Uncharacterized protein</fullName>
    </submittedName>
</protein>
<proteinExistence type="predicted"/>
<evidence type="ECO:0000313" key="1">
    <source>
        <dbReference type="EMBL" id="KAG6384186.1"/>
    </source>
</evidence>
<reference evidence="1" key="2">
    <citation type="submission" date="2020-08" db="EMBL/GenBank/DDBJ databases">
        <title>Plant Genome Project.</title>
        <authorList>
            <person name="Zhang R.-G."/>
        </authorList>
    </citation>
    <scope>NUCLEOTIDE SEQUENCE</scope>
    <source>
        <strain evidence="1">Huo1</strain>
        <tissue evidence="1">Leaf</tissue>
    </source>
</reference>
<keyword evidence="2" id="KW-1185">Reference proteome</keyword>
<accession>A0A8X8VXI7</accession>
<dbReference type="AlphaFoldDB" id="A0A8X8VXI7"/>
<comment type="caution">
    <text evidence="1">The sequence shown here is derived from an EMBL/GenBank/DDBJ whole genome shotgun (WGS) entry which is preliminary data.</text>
</comment>
<evidence type="ECO:0000313" key="2">
    <source>
        <dbReference type="Proteomes" id="UP000298416"/>
    </source>
</evidence>
<organism evidence="1">
    <name type="scientific">Salvia splendens</name>
    <name type="common">Scarlet sage</name>
    <dbReference type="NCBI Taxonomy" id="180675"/>
    <lineage>
        <taxon>Eukaryota</taxon>
        <taxon>Viridiplantae</taxon>
        <taxon>Streptophyta</taxon>
        <taxon>Embryophyta</taxon>
        <taxon>Tracheophyta</taxon>
        <taxon>Spermatophyta</taxon>
        <taxon>Magnoliopsida</taxon>
        <taxon>eudicotyledons</taxon>
        <taxon>Gunneridae</taxon>
        <taxon>Pentapetalae</taxon>
        <taxon>asterids</taxon>
        <taxon>lamiids</taxon>
        <taxon>Lamiales</taxon>
        <taxon>Lamiaceae</taxon>
        <taxon>Nepetoideae</taxon>
        <taxon>Mentheae</taxon>
        <taxon>Salviinae</taxon>
        <taxon>Salvia</taxon>
        <taxon>Salvia subgen. Calosphace</taxon>
        <taxon>core Calosphace</taxon>
    </lineage>
</organism>
<name>A0A8X8VXI7_SALSN</name>
<sequence length="265" mass="28975">MSIVPAVCFFEPVVPLRRAYVDVGGEVVERELDVWIEQTQKLASTKRTLSVQLGKNETRRGNHVQNTMIPKMLRPLSGTLRLERRRRNVWRIERLDRIELPVVEFGGEVGEEAVGDGEHREVLEIGVVIEAVARDVVRVVRPLPPRNADAGEAVFENVGEETVAAEDAVEAGGEEEGDEAEAVDHAVAFLLEHSGSGELRREGAVIARHFRDVEVAEVVAGEETVQVLPGGARVEGDECVGDVLASEIEKRNLAAGVALRQSVTL</sequence>
<dbReference type="Proteomes" id="UP000298416">
    <property type="component" value="Unassembled WGS sequence"/>
</dbReference>
<reference evidence="1" key="1">
    <citation type="submission" date="2018-01" db="EMBL/GenBank/DDBJ databases">
        <authorList>
            <person name="Mao J.F."/>
        </authorList>
    </citation>
    <scope>NUCLEOTIDE SEQUENCE</scope>
    <source>
        <strain evidence="1">Huo1</strain>
        <tissue evidence="1">Leaf</tissue>
    </source>
</reference>